<keyword evidence="12" id="KW-1185">Reference proteome</keyword>
<keyword evidence="6 9" id="KW-0238">DNA-binding</keyword>
<feature type="domain" description="Thioesterase" evidence="10">
    <location>
        <begin position="111"/>
        <end position="169"/>
    </location>
</feature>
<evidence type="ECO:0000313" key="11">
    <source>
        <dbReference type="EMBL" id="KXG43696.1"/>
    </source>
</evidence>
<dbReference type="GO" id="GO:0045892">
    <property type="term" value="P:negative regulation of DNA-templated transcription"/>
    <property type="evidence" value="ECO:0007669"/>
    <property type="project" value="UniProtKB-UniRule"/>
</dbReference>
<dbReference type="CDD" id="cd03440">
    <property type="entry name" value="hot_dog"/>
    <property type="match status" value="1"/>
</dbReference>
<dbReference type="InterPro" id="IPR017275">
    <property type="entry name" value="Transcription_factor_FapR"/>
</dbReference>
<dbReference type="RefSeq" id="WP_068724511.1">
    <property type="nucleotide sequence ID" value="NZ_LSKU01000001.1"/>
</dbReference>
<evidence type="ECO:0000256" key="9">
    <source>
        <dbReference type="HAMAP-Rule" id="MF_01814"/>
    </source>
</evidence>
<dbReference type="Pfam" id="PF03061">
    <property type="entry name" value="4HBT"/>
    <property type="match status" value="1"/>
</dbReference>
<dbReference type="SUPFAM" id="SSF54637">
    <property type="entry name" value="Thioesterase/thiol ester dehydrase-isomerase"/>
    <property type="match status" value="1"/>
</dbReference>
<dbReference type="EMBL" id="LSKU01000001">
    <property type="protein sequence ID" value="KXG43696.1"/>
    <property type="molecule type" value="Genomic_DNA"/>
</dbReference>
<evidence type="ECO:0000313" key="12">
    <source>
        <dbReference type="Proteomes" id="UP000070352"/>
    </source>
</evidence>
<evidence type="ECO:0000256" key="3">
    <source>
        <dbReference type="ARBA" id="ARBA00022832"/>
    </source>
</evidence>
<keyword evidence="3 9" id="KW-0276">Fatty acid metabolism</keyword>
<dbReference type="GO" id="GO:0003677">
    <property type="term" value="F:DNA binding"/>
    <property type="evidence" value="ECO:0007669"/>
    <property type="project" value="UniProtKB-KW"/>
</dbReference>
<keyword evidence="4 9" id="KW-0805">Transcription regulation</keyword>
<dbReference type="GO" id="GO:0045717">
    <property type="term" value="P:negative regulation of fatty acid biosynthetic process"/>
    <property type="evidence" value="ECO:0007669"/>
    <property type="project" value="UniProtKB-UniRule"/>
</dbReference>
<dbReference type="HAMAP" id="MF_01814">
    <property type="entry name" value="Transcrip_fact_FapR"/>
    <property type="match status" value="1"/>
</dbReference>
<dbReference type="SUPFAM" id="SSF46785">
    <property type="entry name" value="Winged helix' DNA-binding domain"/>
    <property type="match status" value="1"/>
</dbReference>
<evidence type="ECO:0000256" key="7">
    <source>
        <dbReference type="ARBA" id="ARBA00023160"/>
    </source>
</evidence>
<evidence type="ECO:0000256" key="8">
    <source>
        <dbReference type="ARBA" id="ARBA00023163"/>
    </source>
</evidence>
<dbReference type="OrthoDB" id="1706183at2"/>
<dbReference type="NCBIfam" id="NF003359">
    <property type="entry name" value="PRK04424.1"/>
    <property type="match status" value="1"/>
</dbReference>
<keyword evidence="2 9" id="KW-0444">Lipid biosynthesis</keyword>
<name>A0A135L407_9BACI</name>
<evidence type="ECO:0000256" key="2">
    <source>
        <dbReference type="ARBA" id="ARBA00022516"/>
    </source>
</evidence>
<evidence type="ECO:0000256" key="4">
    <source>
        <dbReference type="ARBA" id="ARBA00023015"/>
    </source>
</evidence>
<dbReference type="PIRSF" id="PIRSF037733">
    <property type="entry name" value="Transcription_factor_FapR"/>
    <property type="match status" value="1"/>
</dbReference>
<dbReference type="AlphaFoldDB" id="A0A135L407"/>
<evidence type="ECO:0000256" key="5">
    <source>
        <dbReference type="ARBA" id="ARBA00023098"/>
    </source>
</evidence>
<dbReference type="GO" id="GO:0006633">
    <property type="term" value="P:fatty acid biosynthetic process"/>
    <property type="evidence" value="ECO:0007669"/>
    <property type="project" value="UniProtKB-KW"/>
</dbReference>
<dbReference type="InterPro" id="IPR029069">
    <property type="entry name" value="HotDog_dom_sf"/>
</dbReference>
<gene>
    <name evidence="9" type="primary">fapR</name>
    <name evidence="11" type="ORF">U473_06455</name>
</gene>
<dbReference type="InterPro" id="IPR006683">
    <property type="entry name" value="Thioestr_dom"/>
</dbReference>
<dbReference type="InterPro" id="IPR036388">
    <property type="entry name" value="WH-like_DNA-bd_sf"/>
</dbReference>
<reference evidence="11 12" key="1">
    <citation type="submission" date="2016-02" db="EMBL/GenBank/DDBJ databases">
        <title>Draft Genome for Tepidibacillus decaturensis nov. sp. Strain Z9, an Anaerobic, Moderately Thermophilic and Heterotrophic Bacterium from Deep Subsurface of the Illinois Basin, USA.</title>
        <authorList>
            <person name="Dong Y."/>
            <person name="Chang J.Y."/>
            <person name="Sanford R."/>
            <person name="Fouke B.W."/>
        </authorList>
    </citation>
    <scope>NUCLEOTIDE SEQUENCE [LARGE SCALE GENOMIC DNA]</scope>
    <source>
        <strain evidence="11 12">Z9</strain>
    </source>
</reference>
<proteinExistence type="inferred from homology"/>
<dbReference type="Gene3D" id="3.10.129.10">
    <property type="entry name" value="Hotdog Thioesterase"/>
    <property type="match status" value="1"/>
</dbReference>
<comment type="similarity">
    <text evidence="9">Belongs to the FapR family.</text>
</comment>
<accession>A0A135L407</accession>
<evidence type="ECO:0000256" key="6">
    <source>
        <dbReference type="ARBA" id="ARBA00023125"/>
    </source>
</evidence>
<keyword evidence="8 9" id="KW-0804">Transcription</keyword>
<comment type="function">
    <text evidence="9">Transcriptional factor involved in regulation of membrane lipid biosynthesis by repressing genes involved in fatty acid and phospholipid metabolism.</text>
</comment>
<keyword evidence="7 9" id="KW-0275">Fatty acid biosynthesis</keyword>
<dbReference type="Gene3D" id="1.10.10.10">
    <property type="entry name" value="Winged helix-like DNA-binding domain superfamily/Winged helix DNA-binding domain"/>
    <property type="match status" value="1"/>
</dbReference>
<comment type="caution">
    <text evidence="11">The sequence shown here is derived from an EMBL/GenBank/DDBJ whole genome shotgun (WGS) entry which is preliminary data.</text>
</comment>
<evidence type="ECO:0000256" key="1">
    <source>
        <dbReference type="ARBA" id="ARBA00022491"/>
    </source>
</evidence>
<protein>
    <recommendedName>
        <fullName evidence="9">Transcription factor FapR</fullName>
    </recommendedName>
    <alternativeName>
        <fullName evidence="9">Fatty acid and phospholipid biosynthesis regulator</fullName>
    </alternativeName>
</protein>
<organism evidence="11 12">
    <name type="scientific">Tepidibacillus decaturensis</name>
    <dbReference type="NCBI Taxonomy" id="1413211"/>
    <lineage>
        <taxon>Bacteria</taxon>
        <taxon>Bacillati</taxon>
        <taxon>Bacillota</taxon>
        <taxon>Bacilli</taxon>
        <taxon>Bacillales</taxon>
        <taxon>Bacillaceae</taxon>
        <taxon>Tepidibacillus</taxon>
    </lineage>
</organism>
<keyword evidence="1 9" id="KW-0678">Repressor</keyword>
<dbReference type="GO" id="GO:0003700">
    <property type="term" value="F:DNA-binding transcription factor activity"/>
    <property type="evidence" value="ECO:0007669"/>
    <property type="project" value="UniProtKB-UniRule"/>
</dbReference>
<dbReference type="Proteomes" id="UP000070352">
    <property type="component" value="Unassembled WGS sequence"/>
</dbReference>
<evidence type="ECO:0000259" key="10">
    <source>
        <dbReference type="Pfam" id="PF03061"/>
    </source>
</evidence>
<dbReference type="STRING" id="1413211.U473_06455"/>
<keyword evidence="5 9" id="KW-0443">Lipid metabolism</keyword>
<sequence>MVIAIARIPKKKRQEELKNVVDENPLITDEELAKKFQVSIQTIRLDRMELGIPEQRERLKSMAKENNDHVKSLQINEVIGEILDLQLDQYGISMMEIQEDQVFNKTGIARGHYIFAQANSLAVALINEEIALTAKAEIRFIRPVYLNERLVAKAKVIDQHLDRSEIEVETFVRNEIVFKGKFTVYRSKGL</sequence>
<dbReference type="InterPro" id="IPR036390">
    <property type="entry name" value="WH_DNA-bd_sf"/>
</dbReference>